<evidence type="ECO:0000313" key="3">
    <source>
        <dbReference type="Proteomes" id="UP000076722"/>
    </source>
</evidence>
<dbReference type="Gene3D" id="3.80.10.10">
    <property type="entry name" value="Ribonuclease Inhibitor"/>
    <property type="match status" value="1"/>
</dbReference>
<organism evidence="2 3">
    <name type="scientific">Sistotremastrum niveocremeum HHB9708</name>
    <dbReference type="NCBI Taxonomy" id="1314777"/>
    <lineage>
        <taxon>Eukaryota</taxon>
        <taxon>Fungi</taxon>
        <taxon>Dikarya</taxon>
        <taxon>Basidiomycota</taxon>
        <taxon>Agaricomycotina</taxon>
        <taxon>Agaricomycetes</taxon>
        <taxon>Sistotremastrales</taxon>
        <taxon>Sistotremastraceae</taxon>
        <taxon>Sertulicium</taxon>
        <taxon>Sertulicium niveocremeum</taxon>
    </lineage>
</organism>
<evidence type="ECO:0008006" key="4">
    <source>
        <dbReference type="Google" id="ProtNLM"/>
    </source>
</evidence>
<evidence type="ECO:0000256" key="1">
    <source>
        <dbReference type="SAM" id="MobiDB-lite"/>
    </source>
</evidence>
<name>A0A164RSE9_9AGAM</name>
<dbReference type="EMBL" id="KV419419">
    <property type="protein sequence ID" value="KZS90838.1"/>
    <property type="molecule type" value="Genomic_DNA"/>
</dbReference>
<proteinExistence type="predicted"/>
<dbReference type="AlphaFoldDB" id="A0A164RSE9"/>
<reference evidence="2 3" key="1">
    <citation type="journal article" date="2016" name="Mol. Biol. Evol.">
        <title>Comparative Genomics of Early-Diverging Mushroom-Forming Fungi Provides Insights into the Origins of Lignocellulose Decay Capabilities.</title>
        <authorList>
            <person name="Nagy L.G."/>
            <person name="Riley R."/>
            <person name="Tritt A."/>
            <person name="Adam C."/>
            <person name="Daum C."/>
            <person name="Floudas D."/>
            <person name="Sun H."/>
            <person name="Yadav J.S."/>
            <person name="Pangilinan J."/>
            <person name="Larsson K.H."/>
            <person name="Matsuura K."/>
            <person name="Barry K."/>
            <person name="Labutti K."/>
            <person name="Kuo R."/>
            <person name="Ohm R.A."/>
            <person name="Bhattacharya S.S."/>
            <person name="Shirouzu T."/>
            <person name="Yoshinaga Y."/>
            <person name="Martin F.M."/>
            <person name="Grigoriev I.V."/>
            <person name="Hibbett D.S."/>
        </authorList>
    </citation>
    <scope>NUCLEOTIDE SEQUENCE [LARGE SCALE GENOMIC DNA]</scope>
    <source>
        <strain evidence="2 3">HHB9708</strain>
    </source>
</reference>
<dbReference type="InterPro" id="IPR032675">
    <property type="entry name" value="LRR_dom_sf"/>
</dbReference>
<sequence length="484" mass="55522">MGIATGLNCTQPSHTQDSPSLLLKGQNSNLAGRDLGRLLPPEPLTVIFELAAQGHHNFSAVAVVLCRYWRTTALAHAPLWSYIWLNHRSPHKKYLTWTKRLGDLPIPRSITVVAVTQEEYYATDWKFLPMELDRLRSNFIQIRSFHFDGDEEMFSWALRNLSLTTFPEVSLHVDDGCVTKRPPSRYPSSFFWPIQDSKDDRRTQSISLRGVLIHFPWIHVDNITKLEIFQTSNDTFPDPDSLMMALRNMPHLQTFVLEFFEDLKPIDFSTYELVRLENLRHLQLAGSWTTNSFLRSLEIPNLHSFVIDRAFDPPLMALSIIAGAGKPPPLRRLSISRSTINSRRFLERLSLFPSMTSVYVVDVTSNPIRVAWSEHRQKDPEFLSTLQHFNVYERDGRCQDLLSVKGPGTDSASYVNHHMGAAGDEQERRCRTIFDLGMDALCTPVIKWMEYIEKMTRLPLTDTLYGELSNPETSTAANQIRAFQ</sequence>
<keyword evidence="3" id="KW-1185">Reference proteome</keyword>
<gene>
    <name evidence="2" type="ORF">SISNIDRAFT_488126</name>
</gene>
<feature type="region of interest" description="Disordered" evidence="1">
    <location>
        <begin position="1"/>
        <end position="22"/>
    </location>
</feature>
<accession>A0A164RSE9</accession>
<feature type="compositionally biased region" description="Polar residues" evidence="1">
    <location>
        <begin position="7"/>
        <end position="22"/>
    </location>
</feature>
<evidence type="ECO:0000313" key="2">
    <source>
        <dbReference type="EMBL" id="KZS90838.1"/>
    </source>
</evidence>
<dbReference type="OrthoDB" id="3365698at2759"/>
<dbReference type="SUPFAM" id="SSF52047">
    <property type="entry name" value="RNI-like"/>
    <property type="match status" value="1"/>
</dbReference>
<dbReference type="Proteomes" id="UP000076722">
    <property type="component" value="Unassembled WGS sequence"/>
</dbReference>
<protein>
    <recommendedName>
        <fullName evidence="4">F-box domain-containing protein</fullName>
    </recommendedName>
</protein>